<keyword evidence="7" id="KW-1185">Reference proteome</keyword>
<name>A0ABN2K7I5_9MICO</name>
<feature type="transmembrane region" description="Helical" evidence="4">
    <location>
        <begin position="84"/>
        <end position="104"/>
    </location>
</feature>
<evidence type="ECO:0000259" key="5">
    <source>
        <dbReference type="Pfam" id="PF02518"/>
    </source>
</evidence>
<evidence type="ECO:0000256" key="2">
    <source>
        <dbReference type="ARBA" id="ARBA00022777"/>
    </source>
</evidence>
<evidence type="ECO:0000256" key="3">
    <source>
        <dbReference type="ARBA" id="ARBA00023012"/>
    </source>
</evidence>
<dbReference type="PANTHER" id="PTHR24421">
    <property type="entry name" value="NITRATE/NITRITE SENSOR PROTEIN NARX-RELATED"/>
    <property type="match status" value="1"/>
</dbReference>
<reference evidence="6 7" key="1">
    <citation type="journal article" date="2019" name="Int. J. Syst. Evol. Microbiol.">
        <title>The Global Catalogue of Microorganisms (GCM) 10K type strain sequencing project: providing services to taxonomists for standard genome sequencing and annotation.</title>
        <authorList>
            <consortium name="The Broad Institute Genomics Platform"/>
            <consortium name="The Broad Institute Genome Sequencing Center for Infectious Disease"/>
            <person name="Wu L."/>
            <person name="Ma J."/>
        </authorList>
    </citation>
    <scope>NUCLEOTIDE SEQUENCE [LARGE SCALE GENOMIC DNA]</scope>
    <source>
        <strain evidence="6 7">JCM 14319</strain>
    </source>
</reference>
<keyword evidence="3" id="KW-0902">Two-component regulatory system</keyword>
<sequence>MPAAEWLVPRIVRRRATVTSGQVETIFARALGLFGLVFGAQTVPLALQEVDALVPGSGAALMAVLYGAIVALAVATVTKVAVRVACLGFAAIYAASLVTWPFLVVDPAALDDSPPWLYYLCTVATTAAALALRPLWAAAYTLVVPAVYGVIRLTPAGGEADPLLAVLDALYAVVLGVVVLAIVIMLRQAAVEVDTAQEAALERYDVAARQHATEIERVKVDALVHDSVLTTLLSAAAATTSDQQSLAARMARDALLRLDEAGATGASALDQVGLPVLVRRLRAALTTFNTPFIVRVVNAGGVELPVDVVDALYTASVQAMVNSLQHADEPGRRARRELRVRGVRAGGCVIEVSDDGVGFDRAAVPAERLGLRVSIEERMANAGGSARIESQPGRGTTVTVAWPVGAAGSAGDDA</sequence>
<dbReference type="Pfam" id="PF02518">
    <property type="entry name" value="HATPase_c"/>
    <property type="match status" value="1"/>
</dbReference>
<feature type="transmembrane region" description="Helical" evidence="4">
    <location>
        <begin position="139"/>
        <end position="157"/>
    </location>
</feature>
<organism evidence="6 7">
    <name type="scientific">Agromyces humatus</name>
    <dbReference type="NCBI Taxonomy" id="279573"/>
    <lineage>
        <taxon>Bacteria</taxon>
        <taxon>Bacillati</taxon>
        <taxon>Actinomycetota</taxon>
        <taxon>Actinomycetes</taxon>
        <taxon>Micrococcales</taxon>
        <taxon>Microbacteriaceae</taxon>
        <taxon>Agromyces</taxon>
    </lineage>
</organism>
<keyword evidence="2" id="KW-0418">Kinase</keyword>
<dbReference type="EMBL" id="BAAANH010000001">
    <property type="protein sequence ID" value="GAA1749691.1"/>
    <property type="molecule type" value="Genomic_DNA"/>
</dbReference>
<keyword evidence="1" id="KW-0808">Transferase</keyword>
<feature type="transmembrane region" description="Helical" evidence="4">
    <location>
        <begin position="59"/>
        <end position="77"/>
    </location>
</feature>
<dbReference type="InterPro" id="IPR003594">
    <property type="entry name" value="HATPase_dom"/>
</dbReference>
<feature type="domain" description="Histidine kinase/HSP90-like ATPase" evidence="5">
    <location>
        <begin position="311"/>
        <end position="404"/>
    </location>
</feature>
<evidence type="ECO:0000313" key="6">
    <source>
        <dbReference type="EMBL" id="GAA1749691.1"/>
    </source>
</evidence>
<dbReference type="RefSeq" id="WP_232496817.1">
    <property type="nucleotide sequence ID" value="NZ_BAAANH010000001.1"/>
</dbReference>
<dbReference type="InterPro" id="IPR050482">
    <property type="entry name" value="Sensor_HK_TwoCompSys"/>
</dbReference>
<dbReference type="Gene3D" id="3.30.565.10">
    <property type="entry name" value="Histidine kinase-like ATPase, C-terminal domain"/>
    <property type="match status" value="1"/>
</dbReference>
<feature type="transmembrane region" description="Helical" evidence="4">
    <location>
        <begin position="26"/>
        <end position="47"/>
    </location>
</feature>
<comment type="caution">
    <text evidence="6">The sequence shown here is derived from an EMBL/GenBank/DDBJ whole genome shotgun (WGS) entry which is preliminary data.</text>
</comment>
<keyword evidence="4" id="KW-0812">Transmembrane</keyword>
<keyword evidence="4" id="KW-0472">Membrane</keyword>
<gene>
    <name evidence="6" type="ORF">GCM10009747_03710</name>
</gene>
<evidence type="ECO:0000256" key="4">
    <source>
        <dbReference type="SAM" id="Phobius"/>
    </source>
</evidence>
<evidence type="ECO:0000313" key="7">
    <source>
        <dbReference type="Proteomes" id="UP001500506"/>
    </source>
</evidence>
<dbReference type="Proteomes" id="UP001500506">
    <property type="component" value="Unassembled WGS sequence"/>
</dbReference>
<dbReference type="SUPFAM" id="SSF55874">
    <property type="entry name" value="ATPase domain of HSP90 chaperone/DNA topoisomerase II/histidine kinase"/>
    <property type="match status" value="1"/>
</dbReference>
<feature type="transmembrane region" description="Helical" evidence="4">
    <location>
        <begin position="163"/>
        <end position="186"/>
    </location>
</feature>
<proteinExistence type="predicted"/>
<evidence type="ECO:0000256" key="1">
    <source>
        <dbReference type="ARBA" id="ARBA00022679"/>
    </source>
</evidence>
<keyword evidence="4" id="KW-1133">Transmembrane helix</keyword>
<protein>
    <recommendedName>
        <fullName evidence="5">Histidine kinase/HSP90-like ATPase domain-containing protein</fullName>
    </recommendedName>
</protein>
<accession>A0ABN2K7I5</accession>
<dbReference type="InterPro" id="IPR036890">
    <property type="entry name" value="HATPase_C_sf"/>
</dbReference>